<evidence type="ECO:0000256" key="4">
    <source>
        <dbReference type="SAM" id="Phobius"/>
    </source>
</evidence>
<dbReference type="SUPFAM" id="SSF48403">
    <property type="entry name" value="Ankyrin repeat"/>
    <property type="match status" value="1"/>
</dbReference>
<dbReference type="HOGENOM" id="CLU_022088_0_0_1"/>
<keyword evidence="2 3" id="KW-0040">ANK repeat</keyword>
<evidence type="ECO:0000256" key="1">
    <source>
        <dbReference type="ARBA" id="ARBA00022737"/>
    </source>
</evidence>
<dbReference type="PROSITE" id="PS50088">
    <property type="entry name" value="ANK_REPEAT"/>
    <property type="match status" value="1"/>
</dbReference>
<dbReference type="PROSITE" id="PS50297">
    <property type="entry name" value="ANK_REP_REGION"/>
    <property type="match status" value="1"/>
</dbReference>
<dbReference type="STRING" id="685588.A0A067TIS8"/>
<keyword evidence="4" id="KW-0812">Transmembrane</keyword>
<proteinExistence type="predicted"/>
<evidence type="ECO:0000313" key="6">
    <source>
        <dbReference type="Proteomes" id="UP000027222"/>
    </source>
</evidence>
<keyword evidence="1" id="KW-0677">Repeat</keyword>
<feature type="transmembrane region" description="Helical" evidence="4">
    <location>
        <begin position="366"/>
        <end position="389"/>
    </location>
</feature>
<accession>A0A067TIS8</accession>
<keyword evidence="6" id="KW-1185">Reference proteome</keyword>
<evidence type="ECO:0000313" key="5">
    <source>
        <dbReference type="EMBL" id="KDR79819.1"/>
    </source>
</evidence>
<dbReference type="Gene3D" id="1.25.40.20">
    <property type="entry name" value="Ankyrin repeat-containing domain"/>
    <property type="match status" value="1"/>
</dbReference>
<dbReference type="AlphaFoldDB" id="A0A067TIS8"/>
<dbReference type="Proteomes" id="UP000027222">
    <property type="component" value="Unassembled WGS sequence"/>
</dbReference>
<dbReference type="Pfam" id="PF12796">
    <property type="entry name" value="Ank_2"/>
    <property type="match status" value="1"/>
</dbReference>
<dbReference type="InterPro" id="IPR036770">
    <property type="entry name" value="Ankyrin_rpt-contain_sf"/>
</dbReference>
<reference evidence="6" key="1">
    <citation type="journal article" date="2014" name="Proc. Natl. Acad. Sci. U.S.A.">
        <title>Extensive sampling of basidiomycete genomes demonstrates inadequacy of the white-rot/brown-rot paradigm for wood decay fungi.</title>
        <authorList>
            <person name="Riley R."/>
            <person name="Salamov A.A."/>
            <person name="Brown D.W."/>
            <person name="Nagy L.G."/>
            <person name="Floudas D."/>
            <person name="Held B.W."/>
            <person name="Levasseur A."/>
            <person name="Lombard V."/>
            <person name="Morin E."/>
            <person name="Otillar R."/>
            <person name="Lindquist E.A."/>
            <person name="Sun H."/>
            <person name="LaButti K.M."/>
            <person name="Schmutz J."/>
            <person name="Jabbour D."/>
            <person name="Luo H."/>
            <person name="Baker S.E."/>
            <person name="Pisabarro A.G."/>
            <person name="Walton J.D."/>
            <person name="Blanchette R.A."/>
            <person name="Henrissat B."/>
            <person name="Martin F."/>
            <person name="Cullen D."/>
            <person name="Hibbett D.S."/>
            <person name="Grigoriev I.V."/>
        </authorList>
    </citation>
    <scope>NUCLEOTIDE SEQUENCE [LARGE SCALE GENOMIC DNA]</scope>
    <source>
        <strain evidence="6">CBS 339.88</strain>
    </source>
</reference>
<feature type="transmembrane region" description="Helical" evidence="4">
    <location>
        <begin position="441"/>
        <end position="464"/>
    </location>
</feature>
<dbReference type="SMART" id="SM00248">
    <property type="entry name" value="ANK"/>
    <property type="match status" value="2"/>
</dbReference>
<dbReference type="InterPro" id="IPR002110">
    <property type="entry name" value="Ankyrin_rpt"/>
</dbReference>
<feature type="repeat" description="ANK" evidence="3">
    <location>
        <begin position="120"/>
        <end position="152"/>
    </location>
</feature>
<keyword evidence="4" id="KW-1133">Transmembrane helix</keyword>
<sequence length="486" mass="55022">MSGVDRSPTTEFLPAYVQHQVPQSAFDALLTRIAICARDPNARVILESFIESQKAPAYNSSQKSEPPKPIEHYPIGTDPLTVVKQQVVAELFRAIQREDSETIAFLIQNNLVTANTTNPVGRTPLLEAISTKIIHLVKELLDFGADPDAFGVAQYDRKATRTPLMFAASLGSLPIVKLLFEPPYSANDALVAPDGQIALRLASAAGHRLIVEYLPSRRVGGFLRWKTQNAPAIARMKGALRSIRTFIKFFVWYLPKFFVWDAPKHLVVLPVVKGCKWSWANRKKFGGWCKHQITETPKRFVRAAKRVWNGVKKVPKAIWKFGTQTVPRWVKKSAIWFRELITVRIPKAIVITAKWIWSGLSSLGKAIWGAILKGVSFLHTVLQAIVTFLRNVTMKDIWNGFCDLLRAIFITFPATLWSWIRRFGVASFEVMKTLFGWFGELLWWIVVGLEWLVFYIPAKLWIILQSLGGSIGRGWSEFVIWINPKA</sequence>
<evidence type="ECO:0000256" key="2">
    <source>
        <dbReference type="ARBA" id="ARBA00023043"/>
    </source>
</evidence>
<dbReference type="PANTHER" id="PTHR24201">
    <property type="entry name" value="ANK_REP_REGION DOMAIN-CONTAINING PROTEIN"/>
    <property type="match status" value="1"/>
</dbReference>
<gene>
    <name evidence="5" type="ORF">GALMADRAFT_265084</name>
</gene>
<dbReference type="EMBL" id="KL142372">
    <property type="protein sequence ID" value="KDR79819.1"/>
    <property type="molecule type" value="Genomic_DNA"/>
</dbReference>
<evidence type="ECO:0000256" key="3">
    <source>
        <dbReference type="PROSITE-ProRule" id="PRU00023"/>
    </source>
</evidence>
<dbReference type="OrthoDB" id="2891447at2759"/>
<protein>
    <submittedName>
        <fullName evidence="5">Uncharacterized protein</fullName>
    </submittedName>
</protein>
<feature type="transmembrane region" description="Helical" evidence="4">
    <location>
        <begin position="401"/>
        <end position="421"/>
    </location>
</feature>
<keyword evidence="4" id="KW-0472">Membrane</keyword>
<name>A0A067TIS8_GALM3</name>
<dbReference type="InterPro" id="IPR050776">
    <property type="entry name" value="Ank_Repeat/CDKN_Inhibitor"/>
</dbReference>
<organism evidence="5 6">
    <name type="scientific">Galerina marginata (strain CBS 339.88)</name>
    <dbReference type="NCBI Taxonomy" id="685588"/>
    <lineage>
        <taxon>Eukaryota</taxon>
        <taxon>Fungi</taxon>
        <taxon>Dikarya</taxon>
        <taxon>Basidiomycota</taxon>
        <taxon>Agaricomycotina</taxon>
        <taxon>Agaricomycetes</taxon>
        <taxon>Agaricomycetidae</taxon>
        <taxon>Agaricales</taxon>
        <taxon>Agaricineae</taxon>
        <taxon>Strophariaceae</taxon>
        <taxon>Galerina</taxon>
    </lineage>
</organism>